<comment type="caution">
    <text evidence="1">The sequence shown here is derived from an EMBL/GenBank/DDBJ whole genome shotgun (WGS) entry which is preliminary data.</text>
</comment>
<sequence length="262" mass="29183">MAPGPLTTIAHGDLSVDIAPQAGGRIAQIRHRGVEQLIGPHDGTPAMIAWGSYPMVPWAGRLRHGRFSFGGRDYRLPLNHGEHAIHGVAFGLPWQVDAHAQDRAELSLPLPQDRRWPFGGVARQAIHVQAQRLEMRLSLQAGTQAMPAVIGWHPWFRKPDRIEFSPTRFYPRDPHGIATLPLTVPPPGPWDDCFINEADVVVHRAGQRLRLTSNCVHWVVFDEAAHATCIEPQSGPPDAFNLEPTLLLPGETLEAWFLIEWQ</sequence>
<keyword evidence="2" id="KW-1185">Reference proteome</keyword>
<proteinExistence type="predicted"/>
<dbReference type="RefSeq" id="WP_341726619.1">
    <property type="nucleotide sequence ID" value="NZ_JBBWWT010000006.1"/>
</dbReference>
<dbReference type="Proteomes" id="UP001459204">
    <property type="component" value="Unassembled WGS sequence"/>
</dbReference>
<dbReference type="EMBL" id="JBBWWT010000006">
    <property type="protein sequence ID" value="MEL1265453.1"/>
    <property type="molecule type" value="Genomic_DNA"/>
</dbReference>
<evidence type="ECO:0000313" key="1">
    <source>
        <dbReference type="EMBL" id="MEL1265453.1"/>
    </source>
</evidence>
<dbReference type="Pfam" id="PF01263">
    <property type="entry name" value="Aldose_epim"/>
    <property type="match status" value="1"/>
</dbReference>
<evidence type="ECO:0000313" key="2">
    <source>
        <dbReference type="Proteomes" id="UP001459204"/>
    </source>
</evidence>
<dbReference type="InterPro" id="IPR008183">
    <property type="entry name" value="Aldose_1/G6P_1-epimerase"/>
</dbReference>
<dbReference type="SUPFAM" id="SSF74650">
    <property type="entry name" value="Galactose mutarotase-like"/>
    <property type="match status" value="1"/>
</dbReference>
<name>A0ABU9J2J2_9GAMM</name>
<protein>
    <submittedName>
        <fullName evidence="1">Aldose epimerase</fullName>
    </submittedName>
</protein>
<organism evidence="1 2">
    <name type="scientific">Pseudoxanthomonas putridarboris</name>
    <dbReference type="NCBI Taxonomy" id="752605"/>
    <lineage>
        <taxon>Bacteria</taxon>
        <taxon>Pseudomonadati</taxon>
        <taxon>Pseudomonadota</taxon>
        <taxon>Gammaproteobacteria</taxon>
        <taxon>Lysobacterales</taxon>
        <taxon>Lysobacteraceae</taxon>
        <taxon>Pseudoxanthomonas</taxon>
    </lineage>
</organism>
<dbReference type="Gene3D" id="2.70.98.10">
    <property type="match status" value="1"/>
</dbReference>
<accession>A0ABU9J2J2</accession>
<gene>
    <name evidence="1" type="ORF">AAD027_13905</name>
</gene>
<dbReference type="InterPro" id="IPR014718">
    <property type="entry name" value="GH-type_carb-bd"/>
</dbReference>
<dbReference type="InterPro" id="IPR011013">
    <property type="entry name" value="Gal_mutarotase_sf_dom"/>
</dbReference>
<reference evidence="1 2" key="1">
    <citation type="submission" date="2024-04" db="EMBL/GenBank/DDBJ databases">
        <title>Draft genome sequence of Pseudoxanthomonas putridarboris WD12.</title>
        <authorList>
            <person name="Oh J."/>
        </authorList>
    </citation>
    <scope>NUCLEOTIDE SEQUENCE [LARGE SCALE GENOMIC DNA]</scope>
    <source>
        <strain evidence="1 2">WD12</strain>
    </source>
</reference>